<keyword evidence="1" id="KW-0812">Transmembrane</keyword>
<dbReference type="Proteomes" id="UP000019150">
    <property type="component" value="Chromosome"/>
</dbReference>
<evidence type="ECO:0000313" key="3">
    <source>
        <dbReference type="Proteomes" id="UP000019150"/>
    </source>
</evidence>
<organism evidence="2 3">
    <name type="scientific">Nocardia nova SH22a</name>
    <dbReference type="NCBI Taxonomy" id="1415166"/>
    <lineage>
        <taxon>Bacteria</taxon>
        <taxon>Bacillati</taxon>
        <taxon>Actinomycetota</taxon>
        <taxon>Actinomycetes</taxon>
        <taxon>Mycobacteriales</taxon>
        <taxon>Nocardiaceae</taxon>
        <taxon>Nocardia</taxon>
    </lineage>
</organism>
<sequence length="72" mass="7753">MAYVVAAAEMRGAIGVILGVLTPVAAGGIMLLMLATMALHIVEWHSPYWASSGGWEYDLFVAGRIVEGRLYE</sequence>
<dbReference type="HOGENOM" id="CLU_2718299_0_0_11"/>
<name>W5TMJ2_9NOCA</name>
<keyword evidence="3" id="KW-1185">Reference proteome</keyword>
<dbReference type="AlphaFoldDB" id="W5TMJ2"/>
<accession>W5TMJ2</accession>
<feature type="transmembrane region" description="Helical" evidence="1">
    <location>
        <begin position="12"/>
        <end position="42"/>
    </location>
</feature>
<dbReference type="STRING" id="1415166.NONO_c36540"/>
<dbReference type="KEGG" id="nno:NONO_c36540"/>
<evidence type="ECO:0008006" key="4">
    <source>
        <dbReference type="Google" id="ProtNLM"/>
    </source>
</evidence>
<evidence type="ECO:0000313" key="2">
    <source>
        <dbReference type="EMBL" id="AHH18441.1"/>
    </source>
</evidence>
<keyword evidence="1" id="KW-0472">Membrane</keyword>
<dbReference type="OrthoDB" id="4804200at2"/>
<dbReference type="PATRIC" id="fig|1415166.3.peg.3750"/>
<keyword evidence="1" id="KW-1133">Transmembrane helix</keyword>
<evidence type="ECO:0000256" key="1">
    <source>
        <dbReference type="SAM" id="Phobius"/>
    </source>
</evidence>
<reference evidence="2 3" key="1">
    <citation type="journal article" date="2014" name="Appl. Environ. Microbiol.">
        <title>Insights into the Microbial Degradation of Rubber and Gutta-Percha by Analysis of the Complete Genome of Nocardia nova SH22a.</title>
        <authorList>
            <person name="Luo Q."/>
            <person name="Hiessl S."/>
            <person name="Poehlein A."/>
            <person name="Daniel R."/>
            <person name="Steinbuchel A."/>
        </authorList>
    </citation>
    <scope>NUCLEOTIDE SEQUENCE [LARGE SCALE GENOMIC DNA]</scope>
    <source>
        <strain evidence="2">SH22a</strain>
    </source>
</reference>
<dbReference type="eggNOG" id="COG2259">
    <property type="taxonomic scope" value="Bacteria"/>
</dbReference>
<protein>
    <recommendedName>
        <fullName evidence="4">DoxX family protein</fullName>
    </recommendedName>
</protein>
<gene>
    <name evidence="2" type="ORF">NONO_c36540</name>
</gene>
<proteinExistence type="predicted"/>
<dbReference type="EMBL" id="CP006850">
    <property type="protein sequence ID" value="AHH18441.1"/>
    <property type="molecule type" value="Genomic_DNA"/>
</dbReference>